<dbReference type="Proteomes" id="UP000237105">
    <property type="component" value="Unassembled WGS sequence"/>
</dbReference>
<comment type="caution">
    <text evidence="1">The sequence shown here is derived from an EMBL/GenBank/DDBJ whole genome shotgun (WGS) entry which is preliminary data.</text>
</comment>
<organism evidence="1 2">
    <name type="scientific">Parasponia andersonii</name>
    <name type="common">Sponia andersonii</name>
    <dbReference type="NCBI Taxonomy" id="3476"/>
    <lineage>
        <taxon>Eukaryota</taxon>
        <taxon>Viridiplantae</taxon>
        <taxon>Streptophyta</taxon>
        <taxon>Embryophyta</taxon>
        <taxon>Tracheophyta</taxon>
        <taxon>Spermatophyta</taxon>
        <taxon>Magnoliopsida</taxon>
        <taxon>eudicotyledons</taxon>
        <taxon>Gunneridae</taxon>
        <taxon>Pentapetalae</taxon>
        <taxon>rosids</taxon>
        <taxon>fabids</taxon>
        <taxon>Rosales</taxon>
        <taxon>Cannabaceae</taxon>
        <taxon>Parasponia</taxon>
    </lineage>
</organism>
<dbReference type="AlphaFoldDB" id="A0A2P5BEK5"/>
<accession>A0A2P5BEK5</accession>
<dbReference type="EMBL" id="JXTB01000298">
    <property type="protein sequence ID" value="PON47213.1"/>
    <property type="molecule type" value="Genomic_DNA"/>
</dbReference>
<evidence type="ECO:0000313" key="1">
    <source>
        <dbReference type="EMBL" id="PON47213.1"/>
    </source>
</evidence>
<sequence length="114" mass="13153">MRGVVSILQWEEETARNNNETSNVSLVELKNLNKLNTLCMCIEIVKADVILKDLFTERLKRYEIWVGGRETFSESIISSRMLHLKKLPESSFLYDHSGLGKLMTKCEDLCISKE</sequence>
<name>A0A2P5BEK5_PARAD</name>
<evidence type="ECO:0000313" key="2">
    <source>
        <dbReference type="Proteomes" id="UP000237105"/>
    </source>
</evidence>
<gene>
    <name evidence="1" type="ORF">PanWU01x14_245940</name>
</gene>
<protein>
    <submittedName>
        <fullName evidence="1">Uncharacterized protein</fullName>
    </submittedName>
</protein>
<keyword evidence="2" id="KW-1185">Reference proteome</keyword>
<proteinExistence type="predicted"/>
<reference evidence="2" key="1">
    <citation type="submission" date="2016-06" db="EMBL/GenBank/DDBJ databases">
        <title>Parallel loss of symbiosis genes in relatives of nitrogen-fixing non-legume Parasponia.</title>
        <authorList>
            <person name="Van Velzen R."/>
            <person name="Holmer R."/>
            <person name="Bu F."/>
            <person name="Rutten L."/>
            <person name="Van Zeijl A."/>
            <person name="Liu W."/>
            <person name="Santuari L."/>
            <person name="Cao Q."/>
            <person name="Sharma T."/>
            <person name="Shen D."/>
            <person name="Roswanjaya Y."/>
            <person name="Wardhani T."/>
            <person name="Kalhor M.S."/>
            <person name="Jansen J."/>
            <person name="Van den Hoogen J."/>
            <person name="Gungor B."/>
            <person name="Hartog M."/>
            <person name="Hontelez J."/>
            <person name="Verver J."/>
            <person name="Yang W.-C."/>
            <person name="Schijlen E."/>
            <person name="Repin R."/>
            <person name="Schilthuizen M."/>
            <person name="Schranz E."/>
            <person name="Heidstra R."/>
            <person name="Miyata K."/>
            <person name="Fedorova E."/>
            <person name="Kohlen W."/>
            <person name="Bisseling T."/>
            <person name="Smit S."/>
            <person name="Geurts R."/>
        </authorList>
    </citation>
    <scope>NUCLEOTIDE SEQUENCE [LARGE SCALE GENOMIC DNA]</scope>
    <source>
        <strain evidence="2">cv. WU1-14</strain>
    </source>
</reference>